<dbReference type="PANTHER" id="PTHR32438">
    <property type="entry name" value="4-ALPHA-GLUCANOTRANSFERASE DPE1, CHLOROPLASTIC/AMYLOPLASTIC"/>
    <property type="match status" value="1"/>
</dbReference>
<proteinExistence type="inferred from homology"/>
<evidence type="ECO:0000256" key="5">
    <source>
        <dbReference type="ARBA" id="ARBA00022676"/>
    </source>
</evidence>
<evidence type="ECO:0000256" key="3">
    <source>
        <dbReference type="ARBA" id="ARBA00012560"/>
    </source>
</evidence>
<dbReference type="GO" id="GO:0004134">
    <property type="term" value="F:4-alpha-glucanotransferase activity"/>
    <property type="evidence" value="ECO:0007669"/>
    <property type="project" value="UniProtKB-EC"/>
</dbReference>
<evidence type="ECO:0000256" key="9">
    <source>
        <dbReference type="ARBA" id="ARBA00031501"/>
    </source>
</evidence>
<evidence type="ECO:0000313" key="12">
    <source>
        <dbReference type="Proteomes" id="UP001199355"/>
    </source>
</evidence>
<dbReference type="Pfam" id="PF02446">
    <property type="entry name" value="Glyco_hydro_77"/>
    <property type="match status" value="1"/>
</dbReference>
<evidence type="ECO:0000256" key="2">
    <source>
        <dbReference type="ARBA" id="ARBA00005684"/>
    </source>
</evidence>
<dbReference type="SUPFAM" id="SSF51445">
    <property type="entry name" value="(Trans)glycosidases"/>
    <property type="match status" value="1"/>
</dbReference>
<dbReference type="NCBIfam" id="TIGR00217">
    <property type="entry name" value="malQ"/>
    <property type="match status" value="1"/>
</dbReference>
<dbReference type="PANTHER" id="PTHR32438:SF5">
    <property type="entry name" value="4-ALPHA-GLUCANOTRANSFERASE DPE1, CHLOROPLASTIC_AMYLOPLASTIC"/>
    <property type="match status" value="1"/>
</dbReference>
<dbReference type="Proteomes" id="UP001199355">
    <property type="component" value="Unassembled WGS sequence"/>
</dbReference>
<dbReference type="EC" id="2.4.1.25" evidence="3 10"/>
<keyword evidence="6 10" id="KW-0808">Transferase</keyword>
<sequence>MRRSGVLLPVTSLPSRFGIGTFSKEAYAFVDFLKEAGQKLWQILPLGPTGYGDSPYQAFSTFAGNPYLIDLEELIENGWLTEEECENTDWGGSKSYVDYEKMYQGRFPLLRKAYHNSHIAENAEFIAFCEENDWWLSDYALFMAIKDSQGGASFLEWDAPLKLREPEAIRRCRHELSDEICFWQFLQYLFAKQWQALKAYANGKGISIIGDIPIYVALDSADTWSHPELFQLSEGCVPKAVAGVPPDAFSATGQLWGNPLYDWEYHKKTGYDWWILRIGYSYRLYDIVRVDHFRGFEAYFSIPYGDETAVNGHWEKGPDFELFAAMKMKLGKKEMIAEDLGVITPPVRKMIKKCGYPGMKVLQFAFDSYDSEYLPHNYDKNCIVYTGTHDNQTTRGWYEENNRKVQKYIREYLRVKSGKDVVEAMIATAMSSTAGTAVIPMQDWLGLGREARMNFPSTLGDNWKWRLTDGQLTDALAVHMKDVTKTYCR</sequence>
<evidence type="ECO:0000256" key="1">
    <source>
        <dbReference type="ARBA" id="ARBA00000439"/>
    </source>
</evidence>
<evidence type="ECO:0000256" key="4">
    <source>
        <dbReference type="ARBA" id="ARBA00020295"/>
    </source>
</evidence>
<accession>A0AAE3AZJ7</accession>
<dbReference type="Gene3D" id="3.20.20.80">
    <property type="entry name" value="Glycosidases"/>
    <property type="match status" value="1"/>
</dbReference>
<comment type="similarity">
    <text evidence="2 10">Belongs to the disproportionating enzyme family.</text>
</comment>
<dbReference type="NCBIfam" id="NF011080">
    <property type="entry name" value="PRK14508.1-3"/>
    <property type="match status" value="1"/>
</dbReference>
<keyword evidence="12" id="KW-1185">Reference proteome</keyword>
<dbReference type="GO" id="GO:0005975">
    <property type="term" value="P:carbohydrate metabolic process"/>
    <property type="evidence" value="ECO:0007669"/>
    <property type="project" value="InterPro"/>
</dbReference>
<dbReference type="EMBL" id="JAJEQF010000036">
    <property type="protein sequence ID" value="MCC2168447.1"/>
    <property type="molecule type" value="Genomic_DNA"/>
</dbReference>
<dbReference type="InterPro" id="IPR017853">
    <property type="entry name" value="GH"/>
</dbReference>
<reference evidence="11 12" key="1">
    <citation type="submission" date="2021-10" db="EMBL/GenBank/DDBJ databases">
        <title>Anaerobic single-cell dispensing facilitates the cultivation of human gut bacteria.</title>
        <authorList>
            <person name="Afrizal A."/>
        </authorList>
    </citation>
    <scope>NUCLEOTIDE SEQUENCE [LARGE SCALE GENOMIC DNA]</scope>
    <source>
        <strain evidence="11 12">CLA-AA-H244</strain>
    </source>
</reference>
<dbReference type="InterPro" id="IPR003385">
    <property type="entry name" value="Glyco_hydro_77"/>
</dbReference>
<dbReference type="RefSeq" id="WP_308728696.1">
    <property type="nucleotide sequence ID" value="NZ_JAJEQF010000036.1"/>
</dbReference>
<evidence type="ECO:0000256" key="10">
    <source>
        <dbReference type="RuleBase" id="RU361207"/>
    </source>
</evidence>
<evidence type="ECO:0000256" key="8">
    <source>
        <dbReference type="ARBA" id="ARBA00031423"/>
    </source>
</evidence>
<evidence type="ECO:0000256" key="7">
    <source>
        <dbReference type="ARBA" id="ARBA00023277"/>
    </source>
</evidence>
<evidence type="ECO:0000313" key="11">
    <source>
        <dbReference type="EMBL" id="MCC2168447.1"/>
    </source>
</evidence>
<name>A0AAE3AZJ7_9FIRM</name>
<keyword evidence="7 10" id="KW-0119">Carbohydrate metabolism</keyword>
<dbReference type="AlphaFoldDB" id="A0AAE3AZJ7"/>
<comment type="caution">
    <text evidence="11">The sequence shown here is derived from an EMBL/GenBank/DDBJ whole genome shotgun (WGS) entry which is preliminary data.</text>
</comment>
<organism evidence="11 12">
    <name type="scientific">Gallintestinimicrobium propionicum</name>
    <dbReference type="NCBI Taxonomy" id="2981770"/>
    <lineage>
        <taxon>Bacteria</taxon>
        <taxon>Bacillati</taxon>
        <taxon>Bacillota</taxon>
        <taxon>Clostridia</taxon>
        <taxon>Lachnospirales</taxon>
        <taxon>Lachnospiraceae</taxon>
        <taxon>Gallintestinimicrobium</taxon>
    </lineage>
</organism>
<evidence type="ECO:0000256" key="6">
    <source>
        <dbReference type="ARBA" id="ARBA00022679"/>
    </source>
</evidence>
<protein>
    <recommendedName>
        <fullName evidence="4 10">4-alpha-glucanotransferase</fullName>
        <ecNumber evidence="3 10">2.4.1.25</ecNumber>
    </recommendedName>
    <alternativeName>
        <fullName evidence="8 10">Amylomaltase</fullName>
    </alternativeName>
    <alternativeName>
        <fullName evidence="9 10">Disproportionating enzyme</fullName>
    </alternativeName>
</protein>
<keyword evidence="5 10" id="KW-0328">Glycosyltransferase</keyword>
<comment type="catalytic activity">
    <reaction evidence="1 10">
        <text>Transfers a segment of a (1-&gt;4)-alpha-D-glucan to a new position in an acceptor, which may be glucose or a (1-&gt;4)-alpha-D-glucan.</text>
        <dbReference type="EC" id="2.4.1.25"/>
    </reaction>
</comment>
<gene>
    <name evidence="11" type="primary">malQ</name>
    <name evidence="11" type="ORF">LKD45_12245</name>
</gene>